<dbReference type="Gene3D" id="3.20.20.370">
    <property type="entry name" value="Glycoside hydrolase/deacetylase"/>
    <property type="match status" value="1"/>
</dbReference>
<dbReference type="Proteomes" id="UP000005778">
    <property type="component" value="Chromosome"/>
</dbReference>
<keyword evidence="4" id="KW-0624">Polysaccharide degradation</keyword>
<keyword evidence="2" id="KW-0732">Signal</keyword>
<keyword evidence="4" id="KW-0858">Xylan degradation</keyword>
<dbReference type="PROSITE" id="PS51677">
    <property type="entry name" value="NODB"/>
    <property type="match status" value="1"/>
</dbReference>
<dbReference type="eggNOG" id="COG0726">
    <property type="taxonomic scope" value="Bacteria"/>
</dbReference>
<dbReference type="EMBL" id="CM001488">
    <property type="protein sequence ID" value="EIM63572.1"/>
    <property type="molecule type" value="Genomic_DNA"/>
</dbReference>
<evidence type="ECO:0000313" key="4">
    <source>
        <dbReference type="EMBL" id="EIM63572.1"/>
    </source>
</evidence>
<dbReference type="InterPro" id="IPR002509">
    <property type="entry name" value="NODB_dom"/>
</dbReference>
<evidence type="ECO:0000259" key="3">
    <source>
        <dbReference type="PROSITE" id="PS51677"/>
    </source>
</evidence>
<evidence type="ECO:0000256" key="2">
    <source>
        <dbReference type="ARBA" id="ARBA00022729"/>
    </source>
</evidence>
<keyword evidence="4" id="KW-0326">Glycosidase</keyword>
<dbReference type="GO" id="GO:0016810">
    <property type="term" value="F:hydrolase activity, acting on carbon-nitrogen (but not peptide) bonds"/>
    <property type="evidence" value="ECO:0007669"/>
    <property type="project" value="InterPro"/>
</dbReference>
<dbReference type="STRING" id="879212.DespoDRAFT_01648"/>
<dbReference type="Pfam" id="PF01522">
    <property type="entry name" value="Polysacc_deac_1"/>
    <property type="match status" value="2"/>
</dbReference>
<dbReference type="CDD" id="cd10918">
    <property type="entry name" value="CE4_NodB_like_5s_6s"/>
    <property type="match status" value="1"/>
</dbReference>
<reference evidence="4 5" key="1">
    <citation type="submission" date="2011-09" db="EMBL/GenBank/DDBJ databases">
        <authorList>
            <consortium name="US DOE Joint Genome Institute (JGI-PGF)"/>
            <person name="Lucas S."/>
            <person name="Han J."/>
            <person name="Lapidus A."/>
            <person name="Cheng J.-F."/>
            <person name="Goodwin L."/>
            <person name="Pitluck S."/>
            <person name="Peters L."/>
            <person name="Land M.L."/>
            <person name="Hauser L."/>
            <person name="Orellana R."/>
            <person name="Lovley D."/>
            <person name="Woyke T.J."/>
        </authorList>
    </citation>
    <scope>NUCLEOTIDE SEQUENCE [LARGE SCALE GENOMIC DNA]</scope>
    <source>
        <strain evidence="4 5">2ac9</strain>
    </source>
</reference>
<dbReference type="InterPro" id="IPR011330">
    <property type="entry name" value="Glyco_hydro/deAcase_b/a-brl"/>
</dbReference>
<keyword evidence="4" id="KW-0119">Carbohydrate metabolism</keyword>
<dbReference type="PANTHER" id="PTHR34216:SF3">
    <property type="entry name" value="POLY-BETA-1,6-N-ACETYL-D-GLUCOSAMINE N-DEACETYLASE"/>
    <property type="match status" value="1"/>
</dbReference>
<dbReference type="HOGENOM" id="CLU_030024_1_1_7"/>
<evidence type="ECO:0000313" key="5">
    <source>
        <dbReference type="Proteomes" id="UP000005778"/>
    </source>
</evidence>
<dbReference type="GO" id="GO:0005576">
    <property type="term" value="C:extracellular region"/>
    <property type="evidence" value="ECO:0007669"/>
    <property type="project" value="UniProtKB-SubCell"/>
</dbReference>
<name>I5B259_9BACT</name>
<feature type="domain" description="NodB homology" evidence="3">
    <location>
        <begin position="61"/>
        <end position="308"/>
    </location>
</feature>
<evidence type="ECO:0000256" key="1">
    <source>
        <dbReference type="ARBA" id="ARBA00004613"/>
    </source>
</evidence>
<dbReference type="RefSeq" id="WP_004072797.1">
    <property type="nucleotide sequence ID" value="NZ_CM001488.1"/>
</dbReference>
<dbReference type="PANTHER" id="PTHR34216">
    <property type="match status" value="1"/>
</dbReference>
<gene>
    <name evidence="4" type="ORF">DespoDRAFT_01648</name>
</gene>
<sequence>MKKTLCILAFHRVLPKKNKLLHDIMYAERFDKLLNLLKKYFKILPVHEAMRNLKRKGGPSRILSITFDDGYKDNAMVALPILNKHKVKATFFISSGFLYGQWMWNDGIFEVISNITKNQVQTKFDLSKFDLGSFDLSTIEMKRRALDLILEQVKYKPDKNRRKVAKDLLSAFNVPPPENLMMREDDIKTLYDAGMEIGGHTISHPILSKLSYQDAHKEIFGCKILLENVIQAPVRTFAYPNGKPVADYTEHTIEIVKKAGYQYAVSTVPETLTSSISDPYQLPRFTPWDRNPVKFTTRLLLKMLAGQR</sequence>
<reference evidence="4 5" key="2">
    <citation type="submission" date="2012-02" db="EMBL/GenBank/DDBJ databases">
        <title>Improved High-Quality Draft sequence of Desulfobacter postgatei 2ac9.</title>
        <authorList>
            <consortium name="US DOE Joint Genome Institute"/>
            <person name="Lucas S."/>
            <person name="Han J."/>
            <person name="Lapidus A."/>
            <person name="Cheng J.-F."/>
            <person name="Goodwin L."/>
            <person name="Pitluck S."/>
            <person name="Peters L."/>
            <person name="Ovchinnikova G."/>
            <person name="Held B."/>
            <person name="Detter J.C."/>
            <person name="Han C."/>
            <person name="Tapia R."/>
            <person name="Land M."/>
            <person name="Hauser L."/>
            <person name="Kyrpides N."/>
            <person name="Ivanova N."/>
            <person name="Pagani I."/>
            <person name="Orellana R."/>
            <person name="Lovley D."/>
            <person name="Woyke T."/>
        </authorList>
    </citation>
    <scope>NUCLEOTIDE SEQUENCE [LARGE SCALE GENOMIC DNA]</scope>
    <source>
        <strain evidence="4 5">2ac9</strain>
    </source>
</reference>
<protein>
    <submittedName>
        <fullName evidence="4">Putative xylanase/chitin deacetylase</fullName>
    </submittedName>
</protein>
<accession>I5B259</accession>
<dbReference type="GO" id="GO:0045493">
    <property type="term" value="P:xylan catabolic process"/>
    <property type="evidence" value="ECO:0007669"/>
    <property type="project" value="UniProtKB-KW"/>
</dbReference>
<organism evidence="4 5">
    <name type="scientific">Desulfobacter postgatei 2ac9</name>
    <dbReference type="NCBI Taxonomy" id="879212"/>
    <lineage>
        <taxon>Bacteria</taxon>
        <taxon>Pseudomonadati</taxon>
        <taxon>Thermodesulfobacteriota</taxon>
        <taxon>Desulfobacteria</taxon>
        <taxon>Desulfobacterales</taxon>
        <taxon>Desulfobacteraceae</taxon>
        <taxon>Desulfobacter</taxon>
    </lineage>
</organism>
<proteinExistence type="predicted"/>
<dbReference type="InterPro" id="IPR051398">
    <property type="entry name" value="Polysacch_Deacetylase"/>
</dbReference>
<dbReference type="GO" id="GO:0016798">
    <property type="term" value="F:hydrolase activity, acting on glycosyl bonds"/>
    <property type="evidence" value="ECO:0007669"/>
    <property type="project" value="UniProtKB-KW"/>
</dbReference>
<keyword evidence="4" id="KW-0378">Hydrolase</keyword>
<dbReference type="AlphaFoldDB" id="I5B259"/>
<dbReference type="SUPFAM" id="SSF88713">
    <property type="entry name" value="Glycoside hydrolase/deacetylase"/>
    <property type="match status" value="1"/>
</dbReference>
<dbReference type="OrthoDB" id="9776235at2"/>
<comment type="subcellular location">
    <subcellularLocation>
        <location evidence="1">Secreted</location>
    </subcellularLocation>
</comment>
<keyword evidence="5" id="KW-1185">Reference proteome</keyword>